<dbReference type="EMBL" id="JAINVZ010000004">
    <property type="protein sequence ID" value="MBY8884919.1"/>
    <property type="molecule type" value="Genomic_DNA"/>
</dbReference>
<feature type="chain" id="PRO_5045640058" description="Lipoprotein" evidence="1">
    <location>
        <begin position="25"/>
        <end position="156"/>
    </location>
</feature>
<dbReference type="PROSITE" id="PS51257">
    <property type="entry name" value="PROKAR_LIPOPROTEIN"/>
    <property type="match status" value="1"/>
</dbReference>
<name>A0ABS7QP14_9ACTN</name>
<proteinExistence type="predicted"/>
<feature type="signal peptide" evidence="1">
    <location>
        <begin position="1"/>
        <end position="24"/>
    </location>
</feature>
<accession>A0ABS7QP14</accession>
<organism evidence="2 3">
    <name type="scientific">Streptantibioticus parmotrematis</name>
    <dbReference type="NCBI Taxonomy" id="2873249"/>
    <lineage>
        <taxon>Bacteria</taxon>
        <taxon>Bacillati</taxon>
        <taxon>Actinomycetota</taxon>
        <taxon>Actinomycetes</taxon>
        <taxon>Kitasatosporales</taxon>
        <taxon>Streptomycetaceae</taxon>
        <taxon>Streptantibioticus</taxon>
    </lineage>
</organism>
<dbReference type="RefSeq" id="WP_222975784.1">
    <property type="nucleotide sequence ID" value="NZ_JAINVZ010000004.1"/>
</dbReference>
<evidence type="ECO:0000256" key="1">
    <source>
        <dbReference type="SAM" id="SignalP"/>
    </source>
</evidence>
<keyword evidence="3" id="KW-1185">Reference proteome</keyword>
<dbReference type="Proteomes" id="UP001198565">
    <property type="component" value="Unassembled WGS sequence"/>
</dbReference>
<protein>
    <recommendedName>
        <fullName evidence="4">Lipoprotein</fullName>
    </recommendedName>
</protein>
<comment type="caution">
    <text evidence="2">The sequence shown here is derived from an EMBL/GenBank/DDBJ whole genome shotgun (WGS) entry which is preliminary data.</text>
</comment>
<evidence type="ECO:0000313" key="2">
    <source>
        <dbReference type="EMBL" id="MBY8884919.1"/>
    </source>
</evidence>
<evidence type="ECO:0000313" key="3">
    <source>
        <dbReference type="Proteomes" id="UP001198565"/>
    </source>
</evidence>
<sequence length="156" mass="16405">MTIRRSAAAVGAVALGLFALSACTKPTPLATVTVGKTSVHTEAACYNNGQPLKQADFTKCLNSTPSETVNVSSGDTVHVGVDPAIADKGWVVVVDQQGASGRLTSTYHTFSPDLVNQFFTDSSTGQQKTKVTLTIVENSSAQSYQGVWHFALQLKG</sequence>
<evidence type="ECO:0008006" key="4">
    <source>
        <dbReference type="Google" id="ProtNLM"/>
    </source>
</evidence>
<gene>
    <name evidence="2" type="ORF">K7472_08660</name>
</gene>
<reference evidence="2 3" key="1">
    <citation type="submission" date="2021-08" db="EMBL/GenBank/DDBJ databases">
        <title>Streptomyces sp. PTM05 isolated from lichen.</title>
        <authorList>
            <person name="Somphong A."/>
            <person name="Phongsopitanun W."/>
            <person name="Tanasupawat S."/>
        </authorList>
    </citation>
    <scope>NUCLEOTIDE SEQUENCE [LARGE SCALE GENOMIC DNA]</scope>
    <source>
        <strain evidence="2 3">Ptm05</strain>
    </source>
</reference>
<keyword evidence="1" id="KW-0732">Signal</keyword>